<evidence type="ECO:0000313" key="5">
    <source>
        <dbReference type="Proteomes" id="UP000548082"/>
    </source>
</evidence>
<feature type="compositionally biased region" description="Basic and acidic residues" evidence="1">
    <location>
        <begin position="8"/>
        <end position="21"/>
    </location>
</feature>
<sequence length="70" mass="7866">MKSNESPQQKRERLRQEELKDNPLGSLNEGLKRSQQGNPTEFVGGMSWKVTGIAILVLIIAVIVFAYFFG</sequence>
<dbReference type="RefSeq" id="WP_185377585.1">
    <property type="nucleotide sequence ID" value="NZ_JAARPL010000009.1"/>
</dbReference>
<reference evidence="5 6" key="1">
    <citation type="submission" date="2020-03" db="EMBL/GenBank/DDBJ databases">
        <title>Soil Listeria distribution.</title>
        <authorList>
            <person name="Liao J."/>
            <person name="Wiedmann M."/>
        </authorList>
    </citation>
    <scope>NUCLEOTIDE SEQUENCE [LARGE SCALE GENOMIC DNA]</scope>
    <source>
        <strain evidence="4 5">FSL L7-0990</strain>
        <strain evidence="3 6">FSL L7-1681</strain>
    </source>
</reference>
<dbReference type="InterPro" id="IPR045946">
    <property type="entry name" value="DUF6366"/>
</dbReference>
<evidence type="ECO:0000256" key="2">
    <source>
        <dbReference type="SAM" id="Phobius"/>
    </source>
</evidence>
<evidence type="ECO:0000313" key="6">
    <source>
        <dbReference type="Proteomes" id="UP000591929"/>
    </source>
</evidence>
<evidence type="ECO:0008006" key="7">
    <source>
        <dbReference type="Google" id="ProtNLM"/>
    </source>
</evidence>
<evidence type="ECO:0000256" key="1">
    <source>
        <dbReference type="SAM" id="MobiDB-lite"/>
    </source>
</evidence>
<dbReference type="AlphaFoldDB" id="A0A842B3J1"/>
<accession>A0A842B3J1</accession>
<feature type="region of interest" description="Disordered" evidence="1">
    <location>
        <begin position="1"/>
        <end position="39"/>
    </location>
</feature>
<protein>
    <recommendedName>
        <fullName evidence="7">Phage capsid protein</fullName>
    </recommendedName>
</protein>
<evidence type="ECO:0000313" key="4">
    <source>
        <dbReference type="EMBL" id="MBC1796878.1"/>
    </source>
</evidence>
<dbReference type="EMBL" id="JAARVD010000004">
    <property type="protein sequence ID" value="MBC1796878.1"/>
    <property type="molecule type" value="Genomic_DNA"/>
</dbReference>
<dbReference type="EMBL" id="JAARPL010000009">
    <property type="protein sequence ID" value="MBC1373282.1"/>
    <property type="molecule type" value="Genomic_DNA"/>
</dbReference>
<organism evidence="4 5">
    <name type="scientific">Listeria booriae</name>
    <dbReference type="NCBI Taxonomy" id="1552123"/>
    <lineage>
        <taxon>Bacteria</taxon>
        <taxon>Bacillati</taxon>
        <taxon>Bacillota</taxon>
        <taxon>Bacilli</taxon>
        <taxon>Bacillales</taxon>
        <taxon>Listeriaceae</taxon>
        <taxon>Listeria</taxon>
    </lineage>
</organism>
<name>A0A842B3J1_9LIST</name>
<dbReference type="Proteomes" id="UP000548082">
    <property type="component" value="Unassembled WGS sequence"/>
</dbReference>
<keyword evidence="2" id="KW-1133">Transmembrane helix</keyword>
<keyword evidence="2" id="KW-0472">Membrane</keyword>
<dbReference type="Proteomes" id="UP000591929">
    <property type="component" value="Unassembled WGS sequence"/>
</dbReference>
<evidence type="ECO:0000313" key="3">
    <source>
        <dbReference type="EMBL" id="MBC1373282.1"/>
    </source>
</evidence>
<feature type="transmembrane region" description="Helical" evidence="2">
    <location>
        <begin position="50"/>
        <end position="69"/>
    </location>
</feature>
<comment type="caution">
    <text evidence="4">The sequence shown here is derived from an EMBL/GenBank/DDBJ whole genome shotgun (WGS) entry which is preliminary data.</text>
</comment>
<gene>
    <name evidence="3" type="ORF">HB847_12965</name>
    <name evidence="4" type="ORF">HCA55_09065</name>
</gene>
<keyword evidence="2" id="KW-0812">Transmembrane</keyword>
<proteinExistence type="predicted"/>
<dbReference type="Pfam" id="PF19893">
    <property type="entry name" value="DUF6366"/>
    <property type="match status" value="1"/>
</dbReference>